<dbReference type="Pfam" id="PF00005">
    <property type="entry name" value="ABC_tran"/>
    <property type="match status" value="1"/>
</dbReference>
<keyword evidence="4 6" id="KW-0067">ATP-binding</keyword>
<accession>A0A1I1X5N9</accession>
<evidence type="ECO:0000259" key="5">
    <source>
        <dbReference type="PROSITE" id="PS50893"/>
    </source>
</evidence>
<dbReference type="InterPro" id="IPR003439">
    <property type="entry name" value="ABC_transporter-like_ATP-bd"/>
</dbReference>
<dbReference type="OrthoDB" id="9802264at2"/>
<dbReference type="PROSITE" id="PS50893">
    <property type="entry name" value="ABC_TRANSPORTER_2"/>
    <property type="match status" value="1"/>
</dbReference>
<dbReference type="EMBL" id="FOMS01000005">
    <property type="protein sequence ID" value="SFE02677.1"/>
    <property type="molecule type" value="Genomic_DNA"/>
</dbReference>
<dbReference type="InterPro" id="IPR003593">
    <property type="entry name" value="AAA+_ATPase"/>
</dbReference>
<dbReference type="InterPro" id="IPR027417">
    <property type="entry name" value="P-loop_NTPase"/>
</dbReference>
<name>A0A1I1X5N9_9RHOB</name>
<dbReference type="RefSeq" id="WP_149755772.1">
    <property type="nucleotide sequence ID" value="NZ_FOMS01000005.1"/>
</dbReference>
<keyword evidence="7" id="KW-1185">Reference proteome</keyword>
<dbReference type="GO" id="GO:0016887">
    <property type="term" value="F:ATP hydrolysis activity"/>
    <property type="evidence" value="ECO:0007669"/>
    <property type="project" value="InterPro"/>
</dbReference>
<evidence type="ECO:0000256" key="3">
    <source>
        <dbReference type="ARBA" id="ARBA00022741"/>
    </source>
</evidence>
<evidence type="ECO:0000256" key="4">
    <source>
        <dbReference type="ARBA" id="ARBA00022840"/>
    </source>
</evidence>
<organism evidence="6 7">
    <name type="scientific">Roseivivax sediminis</name>
    <dbReference type="NCBI Taxonomy" id="936889"/>
    <lineage>
        <taxon>Bacteria</taxon>
        <taxon>Pseudomonadati</taxon>
        <taxon>Pseudomonadota</taxon>
        <taxon>Alphaproteobacteria</taxon>
        <taxon>Rhodobacterales</taxon>
        <taxon>Roseobacteraceae</taxon>
        <taxon>Roseivivax</taxon>
    </lineage>
</organism>
<gene>
    <name evidence="6" type="ORF">SAMN04515678_105247</name>
</gene>
<dbReference type="InterPro" id="IPR017871">
    <property type="entry name" value="ABC_transporter-like_CS"/>
</dbReference>
<evidence type="ECO:0000256" key="2">
    <source>
        <dbReference type="ARBA" id="ARBA00022448"/>
    </source>
</evidence>
<keyword evidence="3" id="KW-0547">Nucleotide-binding</keyword>
<dbReference type="Gene3D" id="3.40.50.300">
    <property type="entry name" value="P-loop containing nucleotide triphosphate hydrolases"/>
    <property type="match status" value="1"/>
</dbReference>
<sequence>MIDAPALHLSGRATIGGTPIFGPLTLEAPAGEWTCLLGPSGVGKSTLLRLLAGLGEEVVFDGDLAAGDGAPLQGRVALMAQSDLLLPWLDATENVALGARLRGEAPQRDRARDVLVRVGLADHAGKRPHALSGGQRQRVALARTLMEDRPVVLLDEPFSALDARARARMQDLSAEVLAGRTVLHVTHDAGEAARLGTRVLVMSRDGLADVPPPDTRPPRPFDAGDTLAYQGKLMRLLMEAV</sequence>
<dbReference type="SMART" id="SM00382">
    <property type="entry name" value="AAA"/>
    <property type="match status" value="1"/>
</dbReference>
<proteinExistence type="inferred from homology"/>
<dbReference type="InterPro" id="IPR050166">
    <property type="entry name" value="ABC_transporter_ATP-bind"/>
</dbReference>
<evidence type="ECO:0000256" key="1">
    <source>
        <dbReference type="ARBA" id="ARBA00005417"/>
    </source>
</evidence>
<keyword evidence="2" id="KW-0813">Transport</keyword>
<dbReference type="AlphaFoldDB" id="A0A1I1X5N9"/>
<dbReference type="SUPFAM" id="SSF52540">
    <property type="entry name" value="P-loop containing nucleoside triphosphate hydrolases"/>
    <property type="match status" value="1"/>
</dbReference>
<dbReference type="PANTHER" id="PTHR42788:SF19">
    <property type="entry name" value="ALIPHATIC SULFONATES IMPORT ATP-BINDING PROTEIN SSUB 2"/>
    <property type="match status" value="1"/>
</dbReference>
<evidence type="ECO:0000313" key="6">
    <source>
        <dbReference type="EMBL" id="SFE02677.1"/>
    </source>
</evidence>
<feature type="domain" description="ABC transporter" evidence="5">
    <location>
        <begin position="2"/>
        <end position="229"/>
    </location>
</feature>
<comment type="similarity">
    <text evidence="1">Belongs to the ABC transporter superfamily.</text>
</comment>
<reference evidence="6 7" key="1">
    <citation type="submission" date="2016-10" db="EMBL/GenBank/DDBJ databases">
        <authorList>
            <person name="Varghese N."/>
            <person name="Submissions S."/>
        </authorList>
    </citation>
    <scope>NUCLEOTIDE SEQUENCE [LARGE SCALE GENOMIC DNA]</scope>
    <source>
        <strain evidence="7">YIM D21,KCTC 23444,ACCC 10710</strain>
    </source>
</reference>
<dbReference type="PROSITE" id="PS00211">
    <property type="entry name" value="ABC_TRANSPORTER_1"/>
    <property type="match status" value="1"/>
</dbReference>
<dbReference type="PANTHER" id="PTHR42788">
    <property type="entry name" value="TAURINE IMPORT ATP-BINDING PROTEIN-RELATED"/>
    <property type="match status" value="1"/>
</dbReference>
<protein>
    <submittedName>
        <fullName evidence="6">Putative hydroxymethylpyrimidine transport system ATP-binding protein</fullName>
    </submittedName>
</protein>
<dbReference type="GO" id="GO:0005524">
    <property type="term" value="F:ATP binding"/>
    <property type="evidence" value="ECO:0007669"/>
    <property type="project" value="UniProtKB-KW"/>
</dbReference>
<dbReference type="Proteomes" id="UP000325289">
    <property type="component" value="Unassembled WGS sequence"/>
</dbReference>
<evidence type="ECO:0000313" key="7">
    <source>
        <dbReference type="Proteomes" id="UP000325289"/>
    </source>
</evidence>